<accession>A0AC35FYD4</accession>
<evidence type="ECO:0000313" key="2">
    <source>
        <dbReference type="WBParaSite" id="PS1159_v2.g22225.t1"/>
    </source>
</evidence>
<reference evidence="2" key="1">
    <citation type="submission" date="2022-11" db="UniProtKB">
        <authorList>
            <consortium name="WormBaseParasite"/>
        </authorList>
    </citation>
    <scope>IDENTIFICATION</scope>
</reference>
<dbReference type="WBParaSite" id="PS1159_v2.g22225.t1">
    <property type="protein sequence ID" value="PS1159_v2.g22225.t1"/>
    <property type="gene ID" value="PS1159_v2.g22225"/>
</dbReference>
<sequence>MTIFKNKEEEKETVVLKRYKRSDNRDISTDIIIEKNGSFKQNVGEEEEEILDYELDANGDMIRTHGMHWIITAFCVVGNQAGGGIVALPSAVIESQFYFGIILVAVMGFGLGFTGYCIGQCWVLLQRMYPEYRKHCRRPYAEIGYRAMGPLVKSIVSVFIWGNLFGTAVVFLLLASKNIHDFMKAFFSGFNVSFCIIVLFVALFLLPITFLRSPEDFWWTVVASTVATCTAVGLIVFGTLRDYDICEPHRTMPDFKITNYFLAFATLTFAYAGHSSFPTLQHDMKMPKEFSKSNALGFAIVVAMYIPVCLVGYLSYGDSLRDSVINSIQTKWIQQTINVTITLHLILSLTIVFNPLNQEVEEYFEIPLEFGIKRVIIRLSVMVAIVFVGESVPSFGPLLDLVGGALQPFTAIMFPMLFYAYLLTKEKLKKETMGEWEGIPSISQVFRLCPKWMIVATFIIIILGICGAAAATYSAILELSTSSFQKPCYFFSDEPNDKGHTNCCGEYQNISRYNDLSKCSDAKYDYYT</sequence>
<evidence type="ECO:0000313" key="1">
    <source>
        <dbReference type="Proteomes" id="UP000887580"/>
    </source>
</evidence>
<dbReference type="Proteomes" id="UP000887580">
    <property type="component" value="Unplaced"/>
</dbReference>
<organism evidence="1 2">
    <name type="scientific">Panagrolaimus sp. PS1159</name>
    <dbReference type="NCBI Taxonomy" id="55785"/>
    <lineage>
        <taxon>Eukaryota</taxon>
        <taxon>Metazoa</taxon>
        <taxon>Ecdysozoa</taxon>
        <taxon>Nematoda</taxon>
        <taxon>Chromadorea</taxon>
        <taxon>Rhabditida</taxon>
        <taxon>Tylenchina</taxon>
        <taxon>Panagrolaimomorpha</taxon>
        <taxon>Panagrolaimoidea</taxon>
        <taxon>Panagrolaimidae</taxon>
        <taxon>Panagrolaimus</taxon>
    </lineage>
</organism>
<protein>
    <submittedName>
        <fullName evidence="2">Amino acid transporter transmembrane domain-containing protein</fullName>
    </submittedName>
</protein>
<proteinExistence type="predicted"/>
<name>A0AC35FYD4_9BILA</name>